<dbReference type="GO" id="GO:0040029">
    <property type="term" value="P:epigenetic regulation of gene expression"/>
    <property type="evidence" value="ECO:0007669"/>
    <property type="project" value="UniProtKB-ARBA"/>
</dbReference>
<feature type="domain" description="Uracil-DNA glycosylase-like" evidence="19">
    <location>
        <begin position="471"/>
        <end position="612"/>
    </location>
</feature>
<evidence type="ECO:0000256" key="17">
    <source>
        <dbReference type="ARBA" id="ARBA00083221"/>
    </source>
</evidence>
<evidence type="ECO:0000256" key="4">
    <source>
        <dbReference type="ARBA" id="ARBA00022801"/>
    </source>
</evidence>
<keyword evidence="7" id="KW-0805">Transcription regulation</keyword>
<feature type="compositionally biased region" description="Basic and acidic residues" evidence="18">
    <location>
        <begin position="349"/>
        <end position="360"/>
    </location>
</feature>
<feature type="region of interest" description="Disordered" evidence="18">
    <location>
        <begin position="349"/>
        <end position="370"/>
    </location>
</feature>
<evidence type="ECO:0000256" key="5">
    <source>
        <dbReference type="ARBA" id="ARBA00022843"/>
    </source>
</evidence>
<reference evidence="20" key="1">
    <citation type="submission" date="2021-02" db="EMBL/GenBank/DDBJ databases">
        <authorList>
            <person name="Nowell W R."/>
        </authorList>
    </citation>
    <scope>NUCLEOTIDE SEQUENCE</scope>
</reference>
<keyword evidence="3" id="KW-0227">DNA damage</keyword>
<dbReference type="PANTHER" id="PTHR12159:SF9">
    <property type="entry name" value="G_T MISMATCH-SPECIFIC THYMINE DNA GLYCOSYLASE"/>
    <property type="match status" value="1"/>
</dbReference>
<feature type="compositionally biased region" description="Polar residues" evidence="18">
    <location>
        <begin position="361"/>
        <end position="370"/>
    </location>
</feature>
<evidence type="ECO:0000256" key="1">
    <source>
        <dbReference type="ARBA" id="ARBA00004123"/>
    </source>
</evidence>
<feature type="region of interest" description="Disordered" evidence="18">
    <location>
        <begin position="91"/>
        <end position="121"/>
    </location>
</feature>
<comment type="subcellular location">
    <subcellularLocation>
        <location evidence="1">Nucleus</location>
    </subcellularLocation>
</comment>
<keyword evidence="6" id="KW-0156">Chromatin regulator</keyword>
<protein>
    <recommendedName>
        <fullName evidence="16">G/T mismatch-specific thymine DNA glycosylase</fullName>
        <ecNumber evidence="15">3.2.2.29</ecNumber>
    </recommendedName>
    <alternativeName>
        <fullName evidence="17">Thymine-DNA glycosylase</fullName>
    </alternativeName>
</protein>
<keyword evidence="4" id="KW-0378">Hydrolase</keyword>
<evidence type="ECO:0000256" key="16">
    <source>
        <dbReference type="ARBA" id="ARBA00071248"/>
    </source>
</evidence>
<comment type="catalytic activity">
    <reaction evidence="12">
        <text>Hydrolyzes mismatched double-stranded DNA and polynucleotides, releasing free thymine.</text>
        <dbReference type="EC" id="3.2.2.29"/>
    </reaction>
</comment>
<dbReference type="GO" id="GO:0006285">
    <property type="term" value="P:base-excision repair, AP site formation"/>
    <property type="evidence" value="ECO:0007669"/>
    <property type="project" value="InterPro"/>
</dbReference>
<comment type="caution">
    <text evidence="20">The sequence shown here is derived from an EMBL/GenBank/DDBJ whole genome shotgun (WGS) entry which is preliminary data.</text>
</comment>
<feature type="compositionally biased region" description="Polar residues" evidence="18">
    <location>
        <begin position="208"/>
        <end position="220"/>
    </location>
</feature>
<evidence type="ECO:0000256" key="11">
    <source>
        <dbReference type="ARBA" id="ARBA00023242"/>
    </source>
</evidence>
<evidence type="ECO:0000256" key="6">
    <source>
        <dbReference type="ARBA" id="ARBA00022853"/>
    </source>
</evidence>
<evidence type="ECO:0000256" key="12">
    <source>
        <dbReference type="ARBA" id="ARBA00052915"/>
    </source>
</evidence>
<feature type="region of interest" description="Disordered" evidence="18">
    <location>
        <begin position="1071"/>
        <end position="1092"/>
    </location>
</feature>
<feature type="compositionally biased region" description="Polar residues" evidence="18">
    <location>
        <begin position="105"/>
        <end position="121"/>
    </location>
</feature>
<dbReference type="GO" id="GO:0032183">
    <property type="term" value="F:SUMO binding"/>
    <property type="evidence" value="ECO:0007669"/>
    <property type="project" value="UniProtKB-ARBA"/>
</dbReference>
<evidence type="ECO:0000313" key="21">
    <source>
        <dbReference type="Proteomes" id="UP000663848"/>
    </source>
</evidence>
<dbReference type="Pfam" id="PF03167">
    <property type="entry name" value="UDG"/>
    <property type="match status" value="1"/>
</dbReference>
<evidence type="ECO:0000256" key="9">
    <source>
        <dbReference type="ARBA" id="ARBA00023163"/>
    </source>
</evidence>
<dbReference type="PANTHER" id="PTHR12159">
    <property type="entry name" value="G/T AND G/U MISMATCH-SPECIFIC DNA GLYCOSYLASE"/>
    <property type="match status" value="1"/>
</dbReference>
<sequence>MNDELTTQATAAPIVLKIKTYDDIILPHTSRLSTDTLNDTAQSSYIPISETSNITTVSPSILRVKLKKSYIDNDEEDEYITSNSSEISVRPAKRSKKSVVGEHPINNNLELNNDQESSQQEINEIKQNHCIITEQSSNSSLILKIRRDSLASTISNRNTIEPESNQQLVVKFKQNEYGELTTSANSNNISSNSIHNNNNDNNNNNNNEYTNGHNGSSHESLNISLKQEDKSPIQPHITNMLSNLSDDNQWNNHQMNRNHIFPQTTTTSHLMDVNSTPAATTTSTTAAENHTKEMLDEALDSVKNVLMQTFKKNLEAGGDLSALKSTLGSDEVAEVFLSKLRESLKREAVSTVENEQKSQEHINATNEIRSYQPTSLSTPLNTIISPIMNVVSPSPSSPLPSISTIIAKNTSPSPSMSSPSPQPSSSSTTTTTTTSCNNNNKRKSSNPITNPNRFDGTTEEELSKRLLSDILQPNLDIVFVGINPSLYAVHKGHHYGGPGNHFWKLLHMSDLIPNAFTADNDFRMPQYGIGFTNIVQRPSKAGSDITKDEITAGAELLMQKIKMYRPKIVVFNGRGIYEVYAGNKHFHYGKQPELFLGTDTHVFVMPSSSARCSQLPRAEDKLPFYVGLRKLRDFLNGTLQSLNEADITFPDIKIKDTDDVLQKTIIRISNKAFSELSPETLKTYGDKIPSGQMTSKFNFDTETTQTMSILHNQQNGNLLNYDQPTSSTNGNVSSKTSYIENTSSNAAISMNDTDQAVLAALANGAYGSSPIQPRQSQTVYVGRQQQSTSYSGLSLKNNTSTDMSKMDDNHRYHPYYRTKNHHNDRRYDHDYKHQYKKSTKHYNQHSTSRRDNRNYTDLSHRHSHRNDYPYQNQTHSSRSRSYTCFSTPPQPLMSTEIPPLLPSLSPPLPPPPLPLPLFAPPLPSSPTVVPHQRESWIRSVKKTKLNESMEQKTQYLETILRMPQQQKTLLNSSRFDRMRFADKQISTTIPATTNDSDNLDNSSFHFIGDISNHDEICTLEKVLFNNELKSQTTADDKCTTIETLPTPPSSQQERWKSMKLKLLRKLQKKKKETKQSITNSSEEQQIISTVPDHQKQESLSDWVIEYDINGNNPMSQLTDEVRRASITMTDQDKTEKVNMILMKIKKQQEELRKLRQYVVSMLGEQPPPQSKKKRQQNSELDHSLLVNFVNQPLPSGCWLCSGKMYAEAAIQCDDVTEQ</sequence>
<proteinExistence type="inferred from homology"/>
<evidence type="ECO:0000313" key="20">
    <source>
        <dbReference type="EMBL" id="CAF4562199.1"/>
    </source>
</evidence>
<feature type="compositionally biased region" description="Basic residues" evidence="18">
    <location>
        <begin position="834"/>
        <end position="843"/>
    </location>
</feature>
<feature type="compositionally biased region" description="Low complexity" evidence="18">
    <location>
        <begin position="401"/>
        <end position="439"/>
    </location>
</feature>
<dbReference type="EMBL" id="CAJOBR010000938">
    <property type="protein sequence ID" value="CAF4562199.1"/>
    <property type="molecule type" value="Genomic_DNA"/>
</dbReference>
<dbReference type="InterPro" id="IPR036895">
    <property type="entry name" value="Uracil-DNA_glycosylase-like_sf"/>
</dbReference>
<feature type="region of interest" description="Disordered" evidence="18">
    <location>
        <begin position="768"/>
        <end position="897"/>
    </location>
</feature>
<evidence type="ECO:0000256" key="13">
    <source>
        <dbReference type="ARBA" id="ARBA00061261"/>
    </source>
</evidence>
<feature type="compositionally biased region" description="Polar residues" evidence="18">
    <location>
        <begin position="769"/>
        <end position="803"/>
    </location>
</feature>
<dbReference type="InterPro" id="IPR005122">
    <property type="entry name" value="Uracil-DNA_glycosylase-like"/>
</dbReference>
<feature type="compositionally biased region" description="Basic and acidic residues" evidence="18">
    <location>
        <begin position="848"/>
        <end position="860"/>
    </location>
</feature>
<gene>
    <name evidence="20" type="ORF">QYT958_LOCUS9058</name>
</gene>
<dbReference type="GO" id="GO:0005654">
    <property type="term" value="C:nucleoplasm"/>
    <property type="evidence" value="ECO:0007669"/>
    <property type="project" value="UniProtKB-ARBA"/>
</dbReference>
<dbReference type="InterPro" id="IPR015637">
    <property type="entry name" value="MUG/TDG"/>
</dbReference>
<keyword evidence="8" id="KW-0010">Activator</keyword>
<evidence type="ECO:0000256" key="10">
    <source>
        <dbReference type="ARBA" id="ARBA00023204"/>
    </source>
</evidence>
<feature type="compositionally biased region" description="Polar residues" evidence="18">
    <location>
        <begin position="1075"/>
        <end position="1088"/>
    </location>
</feature>
<feature type="compositionally biased region" description="Low complexity" evidence="18">
    <location>
        <begin position="185"/>
        <end position="207"/>
    </location>
</feature>
<evidence type="ECO:0000256" key="14">
    <source>
        <dbReference type="ARBA" id="ARBA00064519"/>
    </source>
</evidence>
<evidence type="ECO:0000256" key="8">
    <source>
        <dbReference type="ARBA" id="ARBA00023159"/>
    </source>
</evidence>
<evidence type="ECO:0000259" key="19">
    <source>
        <dbReference type="Pfam" id="PF03167"/>
    </source>
</evidence>
<dbReference type="CDD" id="cd10028">
    <property type="entry name" value="UDG-F2_TDG_MUG"/>
    <property type="match status" value="1"/>
</dbReference>
<evidence type="ECO:0000256" key="7">
    <source>
        <dbReference type="ARBA" id="ARBA00023015"/>
    </source>
</evidence>
<name>A0A820ZDW7_9BILA</name>
<dbReference type="AlphaFoldDB" id="A0A820ZDW7"/>
<comment type="similarity">
    <text evidence="13">Belongs to the uracil-DNA glycosylase (UDG) superfamily. TDG/mug family.</text>
</comment>
<dbReference type="Gene3D" id="3.40.470.10">
    <property type="entry name" value="Uracil-DNA glycosylase-like domain"/>
    <property type="match status" value="1"/>
</dbReference>
<feature type="region of interest" description="Disordered" evidence="18">
    <location>
        <begin position="401"/>
        <end position="457"/>
    </location>
</feature>
<organism evidence="20 21">
    <name type="scientific">Rotaria socialis</name>
    <dbReference type="NCBI Taxonomy" id="392032"/>
    <lineage>
        <taxon>Eukaryota</taxon>
        <taxon>Metazoa</taxon>
        <taxon>Spiralia</taxon>
        <taxon>Gnathifera</taxon>
        <taxon>Rotifera</taxon>
        <taxon>Eurotatoria</taxon>
        <taxon>Bdelloidea</taxon>
        <taxon>Philodinida</taxon>
        <taxon>Philodinidae</taxon>
        <taxon>Rotaria</taxon>
    </lineage>
</organism>
<dbReference type="GO" id="GO:0003677">
    <property type="term" value="F:DNA binding"/>
    <property type="evidence" value="ECO:0007669"/>
    <property type="project" value="UniProtKB-ARBA"/>
</dbReference>
<evidence type="ECO:0000256" key="18">
    <source>
        <dbReference type="SAM" id="MobiDB-lite"/>
    </source>
</evidence>
<comment type="subunit">
    <text evidence="14">Homodimer. Interacts with AICDA and GADD45A.</text>
</comment>
<dbReference type="Proteomes" id="UP000663848">
    <property type="component" value="Unassembled WGS sequence"/>
</dbReference>
<evidence type="ECO:0000256" key="15">
    <source>
        <dbReference type="ARBA" id="ARBA00066769"/>
    </source>
</evidence>
<feature type="region of interest" description="Disordered" evidence="18">
    <location>
        <begin position="182"/>
        <end position="220"/>
    </location>
</feature>
<feature type="compositionally biased region" description="Basic residues" evidence="18">
    <location>
        <begin position="812"/>
        <end position="824"/>
    </location>
</feature>
<dbReference type="GO" id="GO:0004844">
    <property type="term" value="F:uracil DNA N-glycosylase activity"/>
    <property type="evidence" value="ECO:0007669"/>
    <property type="project" value="TreeGrafter"/>
</dbReference>
<dbReference type="FunFam" id="3.40.470.10:FF:000002">
    <property type="entry name" value="G/T mismatch-specific thymine DNA glycosylase"/>
    <property type="match status" value="1"/>
</dbReference>
<evidence type="ECO:0000256" key="2">
    <source>
        <dbReference type="ARBA" id="ARBA00022499"/>
    </source>
</evidence>
<feature type="compositionally biased region" description="Polar residues" evidence="18">
    <location>
        <begin position="869"/>
        <end position="887"/>
    </location>
</feature>
<keyword evidence="5" id="KW-0832">Ubl conjugation</keyword>
<keyword evidence="10" id="KW-0234">DNA repair</keyword>
<accession>A0A820ZDW7</accession>
<keyword evidence="2" id="KW-1017">Isopeptide bond</keyword>
<evidence type="ECO:0000256" key="3">
    <source>
        <dbReference type="ARBA" id="ARBA00022763"/>
    </source>
</evidence>
<dbReference type="SUPFAM" id="SSF52141">
    <property type="entry name" value="Uracil-DNA glycosylase-like"/>
    <property type="match status" value="1"/>
</dbReference>
<dbReference type="EC" id="3.2.2.29" evidence="15"/>
<keyword evidence="9" id="KW-0804">Transcription</keyword>
<dbReference type="GO" id="GO:0141016">
    <property type="term" value="F:G/T mismatch-specific thymine-DNA glycosylase activity"/>
    <property type="evidence" value="ECO:0007669"/>
    <property type="project" value="UniProtKB-EC"/>
</dbReference>
<keyword evidence="11" id="KW-0539">Nucleus</keyword>